<reference evidence="7" key="1">
    <citation type="submission" date="2018-06" db="EMBL/GenBank/DDBJ databases">
        <authorList>
            <person name="Zhirakovskaya E."/>
        </authorList>
    </citation>
    <scope>NUCLEOTIDE SEQUENCE</scope>
</reference>
<evidence type="ECO:0000256" key="4">
    <source>
        <dbReference type="ARBA" id="ARBA00022989"/>
    </source>
</evidence>
<dbReference type="PANTHER" id="PTHR33452">
    <property type="entry name" value="OXIDOREDUCTASE CATD-RELATED"/>
    <property type="match status" value="1"/>
</dbReference>
<feature type="transmembrane region" description="Helical" evidence="6">
    <location>
        <begin position="100"/>
        <end position="118"/>
    </location>
</feature>
<keyword evidence="5 6" id="KW-0472">Membrane</keyword>
<evidence type="ECO:0000256" key="3">
    <source>
        <dbReference type="ARBA" id="ARBA00022692"/>
    </source>
</evidence>
<sequence>MFNQVIKYTDAPARVAMSAIFLLSGVGKLSAYAQTQGYMEAFGLPGGLLAPTIAFEIGAGLALLVGFQTRFVAFLLAGFSIATALVFHRDFGDQAQMIMFLKNVAIAGGFLVMAKAGAPGLSVDALLSARKGR</sequence>
<gene>
    <name evidence="7" type="ORF">MNBD_ALPHA05-641</name>
</gene>
<proteinExistence type="predicted"/>
<dbReference type="AlphaFoldDB" id="A0A3B0RMC5"/>
<dbReference type="EMBL" id="UOEH01000021">
    <property type="protein sequence ID" value="VAV89856.1"/>
    <property type="molecule type" value="Genomic_DNA"/>
</dbReference>
<evidence type="ECO:0000256" key="2">
    <source>
        <dbReference type="ARBA" id="ARBA00022475"/>
    </source>
</evidence>
<feature type="transmembrane region" description="Helical" evidence="6">
    <location>
        <begin position="42"/>
        <end position="65"/>
    </location>
</feature>
<keyword evidence="3 6" id="KW-0812">Transmembrane</keyword>
<organism evidence="7">
    <name type="scientific">hydrothermal vent metagenome</name>
    <dbReference type="NCBI Taxonomy" id="652676"/>
    <lineage>
        <taxon>unclassified sequences</taxon>
        <taxon>metagenomes</taxon>
        <taxon>ecological metagenomes</taxon>
    </lineage>
</organism>
<dbReference type="PANTHER" id="PTHR33452:SF1">
    <property type="entry name" value="INNER MEMBRANE PROTEIN YPHA-RELATED"/>
    <property type="match status" value="1"/>
</dbReference>
<evidence type="ECO:0000256" key="5">
    <source>
        <dbReference type="ARBA" id="ARBA00023136"/>
    </source>
</evidence>
<evidence type="ECO:0000313" key="7">
    <source>
        <dbReference type="EMBL" id="VAV89856.1"/>
    </source>
</evidence>
<name>A0A3B0RMC5_9ZZZZ</name>
<comment type="subcellular location">
    <subcellularLocation>
        <location evidence="1">Cell membrane</location>
        <topology evidence="1">Multi-pass membrane protein</topology>
    </subcellularLocation>
</comment>
<protein>
    <submittedName>
        <fullName evidence="7">Uncharacterized membrane protein, DoxX/SURF4 family</fullName>
    </submittedName>
</protein>
<dbReference type="InterPro" id="IPR032808">
    <property type="entry name" value="DoxX"/>
</dbReference>
<dbReference type="InterPro" id="IPR051907">
    <property type="entry name" value="DoxX-like_oxidoreductase"/>
</dbReference>
<accession>A0A3B0RMC5</accession>
<dbReference type="GO" id="GO:0005886">
    <property type="term" value="C:plasma membrane"/>
    <property type="evidence" value="ECO:0007669"/>
    <property type="project" value="UniProtKB-SubCell"/>
</dbReference>
<evidence type="ECO:0000256" key="1">
    <source>
        <dbReference type="ARBA" id="ARBA00004651"/>
    </source>
</evidence>
<dbReference type="Pfam" id="PF07681">
    <property type="entry name" value="DoxX"/>
    <property type="match status" value="1"/>
</dbReference>
<feature type="transmembrane region" description="Helical" evidence="6">
    <location>
        <begin position="71"/>
        <end position="88"/>
    </location>
</feature>
<keyword evidence="4 6" id="KW-1133">Transmembrane helix</keyword>
<evidence type="ECO:0000256" key="6">
    <source>
        <dbReference type="SAM" id="Phobius"/>
    </source>
</evidence>
<feature type="transmembrane region" description="Helical" evidence="6">
    <location>
        <begin position="12"/>
        <end position="30"/>
    </location>
</feature>
<keyword evidence="2" id="KW-1003">Cell membrane</keyword>